<feature type="compositionally biased region" description="Basic and acidic residues" evidence="1">
    <location>
        <begin position="206"/>
        <end position="230"/>
    </location>
</feature>
<dbReference type="RefSeq" id="XP_008479548.1">
    <property type="nucleotide sequence ID" value="XM_008481326.2"/>
</dbReference>
<name>A0A1S3DDM1_DIACI</name>
<keyword evidence="2" id="KW-1133">Transmembrane helix</keyword>
<feature type="compositionally biased region" description="Low complexity" evidence="1">
    <location>
        <begin position="158"/>
        <end position="172"/>
    </location>
</feature>
<evidence type="ECO:0000256" key="1">
    <source>
        <dbReference type="SAM" id="MobiDB-lite"/>
    </source>
</evidence>
<proteinExistence type="predicted"/>
<feature type="compositionally biased region" description="Polar residues" evidence="1">
    <location>
        <begin position="140"/>
        <end position="157"/>
    </location>
</feature>
<keyword evidence="2" id="KW-0472">Membrane</keyword>
<feature type="compositionally biased region" description="Polar residues" evidence="1">
    <location>
        <begin position="190"/>
        <end position="204"/>
    </location>
</feature>
<keyword evidence="3" id="KW-1185">Reference proteome</keyword>
<feature type="region of interest" description="Disordered" evidence="1">
    <location>
        <begin position="654"/>
        <end position="679"/>
    </location>
</feature>
<gene>
    <name evidence="4" type="primary">LOC103516361</name>
</gene>
<feature type="compositionally biased region" description="Basic and acidic residues" evidence="1">
    <location>
        <begin position="180"/>
        <end position="189"/>
    </location>
</feature>
<reference evidence="4" key="1">
    <citation type="submission" date="2025-08" db="UniProtKB">
        <authorList>
            <consortium name="RefSeq"/>
        </authorList>
    </citation>
    <scope>IDENTIFICATION</scope>
</reference>
<evidence type="ECO:0000256" key="2">
    <source>
        <dbReference type="SAM" id="Phobius"/>
    </source>
</evidence>
<feature type="transmembrane region" description="Helical" evidence="2">
    <location>
        <begin position="28"/>
        <end position="52"/>
    </location>
</feature>
<dbReference type="AlphaFoldDB" id="A0A1S3DDM1"/>
<evidence type="ECO:0000313" key="4">
    <source>
        <dbReference type="RefSeq" id="XP_008479548.1"/>
    </source>
</evidence>
<dbReference type="KEGG" id="dci:103516361"/>
<dbReference type="PaxDb" id="121845-A0A1S3DDM1"/>
<feature type="transmembrane region" description="Helical" evidence="2">
    <location>
        <begin position="61"/>
        <end position="80"/>
    </location>
</feature>
<keyword evidence="2" id="KW-0812">Transmembrane</keyword>
<feature type="region of interest" description="Disordered" evidence="1">
    <location>
        <begin position="137"/>
        <end position="230"/>
    </location>
</feature>
<sequence length="679" mass="78252">MSGSVWKFCFYTGTFNYKLNEETNTYELSYIGMLINLCSALNIFTTISNWAFIQNISDPKFYFKFALIFLLSIFRLMKSSKRHSFFTMEHFSEACNGKDFHSIHIACVMLMTSLMVEGFIFPYQRFQKKNQCKRLFGTKSKPSQQTSGHARTTSSAYTKSNTTHTTKSTGHGKYQIPLVDAKKLKKNQENPESNQKANTKNVSKFQPKEESVHLCNKESKKPPRKESKDVKAVKLEKWKFRNDSSQIRDLISYGKNNTKSDQSNKKGPSIKISQPLNIFRTPKAAINRSNVKYGNNKRSLYKTLDKHHTRAKSGKKQQSRYEECKYRRLSLRKILKSFSKSPPGAKLNGAGHSRILKKVDKALSPIRRKQKSVQQWRMSFRKTKPFEEFNPMITKKLFYKDMPKSNANPNFVRRKPETGCKKRLARPCTLRHESLMKKAQKMLSKSKTKSNRKVKSIGGTVTGSLCTSCRGKLNETRMFRSDNNSISVCHCKPCHEEIPSVNRNITFYNDQGDCAAKNIGAINNRYYEHRPNNFHNQNRLFSKLSPHSMIKFINDHYHYSGSDISNPTFGDGQQFGTHISHKTESGITDRGRGTWTDEFLRYTSVQQKTSPTTMNFQDTYRHNLFGKYNSSYDPMAFTDRSGLTLRSKKSTVFPSISSSRLSPNDTTRHQQGTETIQSY</sequence>
<protein>
    <submittedName>
        <fullName evidence="4">Uncharacterized protein LOC103516361</fullName>
    </submittedName>
</protein>
<accession>A0A1S3DDM1</accession>
<dbReference type="Proteomes" id="UP000079169">
    <property type="component" value="Unplaced"/>
</dbReference>
<evidence type="ECO:0000313" key="3">
    <source>
        <dbReference type="Proteomes" id="UP000079169"/>
    </source>
</evidence>
<organism evidence="3 4">
    <name type="scientific">Diaphorina citri</name>
    <name type="common">Asian citrus psyllid</name>
    <dbReference type="NCBI Taxonomy" id="121845"/>
    <lineage>
        <taxon>Eukaryota</taxon>
        <taxon>Metazoa</taxon>
        <taxon>Ecdysozoa</taxon>
        <taxon>Arthropoda</taxon>
        <taxon>Hexapoda</taxon>
        <taxon>Insecta</taxon>
        <taxon>Pterygota</taxon>
        <taxon>Neoptera</taxon>
        <taxon>Paraneoptera</taxon>
        <taxon>Hemiptera</taxon>
        <taxon>Sternorrhyncha</taxon>
        <taxon>Psylloidea</taxon>
        <taxon>Psyllidae</taxon>
        <taxon>Diaphorininae</taxon>
        <taxon>Diaphorina</taxon>
    </lineage>
</organism>
<dbReference type="GeneID" id="103516361"/>